<protein>
    <submittedName>
        <fullName evidence="1">Uncharacterized protein</fullName>
    </submittedName>
</protein>
<name>X1RJ28_9ZZZZ</name>
<organism evidence="1">
    <name type="scientific">marine sediment metagenome</name>
    <dbReference type="NCBI Taxonomy" id="412755"/>
    <lineage>
        <taxon>unclassified sequences</taxon>
        <taxon>metagenomes</taxon>
        <taxon>ecological metagenomes</taxon>
    </lineage>
</organism>
<reference evidence="1" key="1">
    <citation type="journal article" date="2014" name="Front. Microbiol.">
        <title>High frequency of phylogenetically diverse reductive dehalogenase-homologous genes in deep subseafloor sedimentary metagenomes.</title>
        <authorList>
            <person name="Kawai M."/>
            <person name="Futagami T."/>
            <person name="Toyoda A."/>
            <person name="Takaki Y."/>
            <person name="Nishi S."/>
            <person name="Hori S."/>
            <person name="Arai W."/>
            <person name="Tsubouchi T."/>
            <person name="Morono Y."/>
            <person name="Uchiyama I."/>
            <person name="Ito T."/>
            <person name="Fujiyama A."/>
            <person name="Inagaki F."/>
            <person name="Takami H."/>
        </authorList>
    </citation>
    <scope>NUCLEOTIDE SEQUENCE</scope>
    <source>
        <strain evidence="1">Expedition CK06-06</strain>
    </source>
</reference>
<gene>
    <name evidence="1" type="ORF">S12H4_19005</name>
</gene>
<comment type="caution">
    <text evidence="1">The sequence shown here is derived from an EMBL/GenBank/DDBJ whole genome shotgun (WGS) entry which is preliminary data.</text>
</comment>
<feature type="non-terminal residue" evidence="1">
    <location>
        <position position="1"/>
    </location>
</feature>
<evidence type="ECO:0000313" key="1">
    <source>
        <dbReference type="EMBL" id="GAI80638.1"/>
    </source>
</evidence>
<accession>X1RJ28</accession>
<dbReference type="AlphaFoldDB" id="X1RJ28"/>
<sequence length="71" mass="8731">RPEFALPWKNNNKFIDLSSNSILNHQFPEELKRNVNNIYRFFLRVLLDSSYNNQMLRKEAKNMWIEFKKKI</sequence>
<proteinExistence type="predicted"/>
<dbReference type="EMBL" id="BARW01009453">
    <property type="protein sequence ID" value="GAI80638.1"/>
    <property type="molecule type" value="Genomic_DNA"/>
</dbReference>